<keyword evidence="7 10" id="KW-0378">Hydrolase</keyword>
<keyword evidence="8 10" id="KW-0460">Magnesium</keyword>
<accession>A0A1I6JSP1</accession>
<evidence type="ECO:0000256" key="2">
    <source>
        <dbReference type="ARBA" id="ARBA00001946"/>
    </source>
</evidence>
<dbReference type="PRINTS" id="PR00413">
    <property type="entry name" value="HADHALOGNASE"/>
</dbReference>
<dbReference type="SFLD" id="SFLDG01135">
    <property type="entry name" value="C1.5.6:_HAD__Beta-PGM__Phospha"/>
    <property type="match status" value="1"/>
</dbReference>
<evidence type="ECO:0000256" key="3">
    <source>
        <dbReference type="ARBA" id="ARBA00004818"/>
    </source>
</evidence>
<dbReference type="InterPro" id="IPR036412">
    <property type="entry name" value="HAD-like_sf"/>
</dbReference>
<dbReference type="InterPro" id="IPR041492">
    <property type="entry name" value="HAD_2"/>
</dbReference>
<organism evidence="11 12">
    <name type="scientific">Marinobacter daqiaonensis</name>
    <dbReference type="NCBI Taxonomy" id="650891"/>
    <lineage>
        <taxon>Bacteria</taxon>
        <taxon>Pseudomonadati</taxon>
        <taxon>Pseudomonadota</taxon>
        <taxon>Gammaproteobacteria</taxon>
        <taxon>Pseudomonadales</taxon>
        <taxon>Marinobacteraceae</taxon>
        <taxon>Marinobacter</taxon>
    </lineage>
</organism>
<dbReference type="InterPro" id="IPR050155">
    <property type="entry name" value="HAD-like_hydrolase_sf"/>
</dbReference>
<dbReference type="EMBL" id="FOYW01000003">
    <property type="protein sequence ID" value="SFR81995.1"/>
    <property type="molecule type" value="Genomic_DNA"/>
</dbReference>
<feature type="active site" description="Nucleophile" evidence="10">
    <location>
        <position position="18"/>
    </location>
</feature>
<dbReference type="AlphaFoldDB" id="A0A1I6JSP1"/>
<feature type="binding site" evidence="10">
    <location>
        <position position="18"/>
    </location>
    <ligand>
        <name>Mg(2+)</name>
        <dbReference type="ChEBI" id="CHEBI:18420"/>
    </ligand>
</feature>
<evidence type="ECO:0000256" key="1">
    <source>
        <dbReference type="ARBA" id="ARBA00000830"/>
    </source>
</evidence>
<dbReference type="UniPathway" id="UPA00865">
    <property type="reaction ID" value="UER00834"/>
</dbReference>
<dbReference type="InterPro" id="IPR023198">
    <property type="entry name" value="PGP-like_dom2"/>
</dbReference>
<dbReference type="GO" id="GO:0005975">
    <property type="term" value="P:carbohydrate metabolic process"/>
    <property type="evidence" value="ECO:0007669"/>
    <property type="project" value="InterPro"/>
</dbReference>
<comment type="function">
    <text evidence="10">Specifically catalyzes the dephosphorylation of 2-phosphoglycolate. Is involved in the dissimilation of the intracellular 2-phosphoglycolate formed during the DNA repair of 3'-phosphoglycolate ends, a major class of DNA lesions induced by oxidative stress.</text>
</comment>
<feature type="binding site" evidence="10">
    <location>
        <position position="185"/>
    </location>
    <ligand>
        <name>Mg(2+)</name>
        <dbReference type="ChEBI" id="CHEBI:18420"/>
    </ligand>
</feature>
<comment type="pathway">
    <text evidence="3 10">Organic acid metabolism; glycolate biosynthesis; glycolate from 2-phosphoglycolate: step 1/1.</text>
</comment>
<dbReference type="GO" id="GO:0006281">
    <property type="term" value="P:DNA repair"/>
    <property type="evidence" value="ECO:0007669"/>
    <property type="project" value="TreeGrafter"/>
</dbReference>
<dbReference type="SUPFAM" id="SSF56784">
    <property type="entry name" value="HAD-like"/>
    <property type="match status" value="1"/>
</dbReference>
<evidence type="ECO:0000256" key="6">
    <source>
        <dbReference type="ARBA" id="ARBA00022723"/>
    </source>
</evidence>
<dbReference type="InterPro" id="IPR023214">
    <property type="entry name" value="HAD_sf"/>
</dbReference>
<dbReference type="OrthoDB" id="9776368at2"/>
<dbReference type="InterPro" id="IPR006439">
    <property type="entry name" value="HAD-SF_hydro_IA"/>
</dbReference>
<dbReference type="GO" id="GO:0005829">
    <property type="term" value="C:cytosol"/>
    <property type="evidence" value="ECO:0007669"/>
    <property type="project" value="TreeGrafter"/>
</dbReference>
<dbReference type="CDD" id="cd16417">
    <property type="entry name" value="HAD_PGPase"/>
    <property type="match status" value="1"/>
</dbReference>
<evidence type="ECO:0000256" key="10">
    <source>
        <dbReference type="HAMAP-Rule" id="MF_00495"/>
    </source>
</evidence>
<dbReference type="NCBIfam" id="TIGR01549">
    <property type="entry name" value="HAD-SF-IA-v1"/>
    <property type="match status" value="1"/>
</dbReference>
<dbReference type="Gene3D" id="3.40.50.1000">
    <property type="entry name" value="HAD superfamily/HAD-like"/>
    <property type="match status" value="1"/>
</dbReference>
<dbReference type="Pfam" id="PF13419">
    <property type="entry name" value="HAD_2"/>
    <property type="match status" value="1"/>
</dbReference>
<evidence type="ECO:0000313" key="12">
    <source>
        <dbReference type="Proteomes" id="UP000198644"/>
    </source>
</evidence>
<comment type="similarity">
    <text evidence="4 10">Belongs to the HAD-like hydrolase superfamily. CbbY/CbbZ/Gph/YieH family.</text>
</comment>
<evidence type="ECO:0000256" key="4">
    <source>
        <dbReference type="ARBA" id="ARBA00006171"/>
    </source>
</evidence>
<name>A0A1I6JSP1_9GAMM</name>
<dbReference type="HAMAP" id="MF_00495">
    <property type="entry name" value="GPH_hydrolase_bact"/>
    <property type="match status" value="1"/>
</dbReference>
<evidence type="ECO:0000256" key="7">
    <source>
        <dbReference type="ARBA" id="ARBA00022801"/>
    </source>
</evidence>
<dbReference type="PANTHER" id="PTHR43434:SF1">
    <property type="entry name" value="PHOSPHOGLYCOLATE PHOSPHATASE"/>
    <property type="match status" value="1"/>
</dbReference>
<dbReference type="SFLD" id="SFLDG01129">
    <property type="entry name" value="C1.5:_HAD__Beta-PGM__Phosphata"/>
    <property type="match status" value="1"/>
</dbReference>
<dbReference type="FunFam" id="3.40.50.1000:FF:000022">
    <property type="entry name" value="Phosphoglycolate phosphatase"/>
    <property type="match status" value="1"/>
</dbReference>
<dbReference type="RefSeq" id="WP_092015589.1">
    <property type="nucleotide sequence ID" value="NZ_FOYW01000003.1"/>
</dbReference>
<dbReference type="GO" id="GO:0046295">
    <property type="term" value="P:glycolate biosynthetic process"/>
    <property type="evidence" value="ECO:0007669"/>
    <property type="project" value="UniProtKB-UniRule"/>
</dbReference>
<comment type="cofactor">
    <cofactor evidence="2 10">
        <name>Mg(2+)</name>
        <dbReference type="ChEBI" id="CHEBI:18420"/>
    </cofactor>
</comment>
<dbReference type="Proteomes" id="UP000198644">
    <property type="component" value="Unassembled WGS sequence"/>
</dbReference>
<dbReference type="NCBIfam" id="TIGR01449">
    <property type="entry name" value="PGP_bact"/>
    <property type="match status" value="1"/>
</dbReference>
<dbReference type="GO" id="GO:0046872">
    <property type="term" value="F:metal ion binding"/>
    <property type="evidence" value="ECO:0007669"/>
    <property type="project" value="UniProtKB-KW"/>
</dbReference>
<reference evidence="11 12" key="1">
    <citation type="submission" date="2016-10" db="EMBL/GenBank/DDBJ databases">
        <authorList>
            <person name="de Groot N.N."/>
        </authorList>
    </citation>
    <scope>NUCLEOTIDE SEQUENCE [LARGE SCALE GENOMIC DNA]</scope>
    <source>
        <strain evidence="11 12">CGMCC 1.9167</strain>
    </source>
</reference>
<feature type="binding site" evidence="10">
    <location>
        <position position="20"/>
    </location>
    <ligand>
        <name>Mg(2+)</name>
        <dbReference type="ChEBI" id="CHEBI:18420"/>
    </ligand>
</feature>
<dbReference type="PANTHER" id="PTHR43434">
    <property type="entry name" value="PHOSPHOGLYCOLATE PHOSPHATASE"/>
    <property type="match status" value="1"/>
</dbReference>
<comment type="catalytic activity">
    <reaction evidence="1 10">
        <text>2-phosphoglycolate + H2O = glycolate + phosphate</text>
        <dbReference type="Rhea" id="RHEA:14369"/>
        <dbReference type="ChEBI" id="CHEBI:15377"/>
        <dbReference type="ChEBI" id="CHEBI:29805"/>
        <dbReference type="ChEBI" id="CHEBI:43474"/>
        <dbReference type="ChEBI" id="CHEBI:58033"/>
        <dbReference type="EC" id="3.1.3.18"/>
    </reaction>
</comment>
<proteinExistence type="inferred from homology"/>
<dbReference type="InterPro" id="IPR037512">
    <property type="entry name" value="PGPase_prok"/>
</dbReference>
<dbReference type="NCBIfam" id="TIGR01509">
    <property type="entry name" value="HAD-SF-IA-v3"/>
    <property type="match status" value="1"/>
</dbReference>
<dbReference type="Gene3D" id="1.10.150.240">
    <property type="entry name" value="Putative phosphatase, domain 2"/>
    <property type="match status" value="1"/>
</dbReference>
<dbReference type="EC" id="3.1.3.18" evidence="5 10"/>
<gene>
    <name evidence="11" type="ORF">SAMN05216203_3245</name>
</gene>
<keyword evidence="6 10" id="KW-0479">Metal-binding</keyword>
<keyword evidence="12" id="KW-1185">Reference proteome</keyword>
<evidence type="ECO:0000256" key="5">
    <source>
        <dbReference type="ARBA" id="ARBA00013078"/>
    </source>
</evidence>
<sequence length="229" mass="24928">MEARFTFTHQWPGVALFDLDGTLVDSAPDVAAAVNHMLETFDRKPVDAEKVSHWVGNGSEELVRRALTGRVDWRAAEPLDDALVNDALNHYLNSYEELNGAHSTVYEGVEPFLRHLHEQGCRMGVVTNKPERFISPLLEQMGLEHWFDRAVGGDTLAVRKPDAGPLLLAMHALGGNLGNTVMIGDSAADVEAARNAGLPSVIVRYGYNFGAPVDDLGADVVVDSLTELL</sequence>
<evidence type="ECO:0000256" key="9">
    <source>
        <dbReference type="ARBA" id="ARBA00023277"/>
    </source>
</evidence>
<evidence type="ECO:0000313" key="11">
    <source>
        <dbReference type="EMBL" id="SFR81995.1"/>
    </source>
</evidence>
<dbReference type="GO" id="GO:0008967">
    <property type="term" value="F:phosphoglycolate phosphatase activity"/>
    <property type="evidence" value="ECO:0007669"/>
    <property type="project" value="UniProtKB-UniRule"/>
</dbReference>
<dbReference type="SFLD" id="SFLDS00003">
    <property type="entry name" value="Haloacid_Dehalogenase"/>
    <property type="match status" value="1"/>
</dbReference>
<dbReference type="STRING" id="650891.SAMN05216203_3245"/>
<dbReference type="NCBIfam" id="NF009695">
    <property type="entry name" value="PRK13222.1-2"/>
    <property type="match status" value="1"/>
</dbReference>
<keyword evidence="9 10" id="KW-0119">Carbohydrate metabolism</keyword>
<protein>
    <recommendedName>
        <fullName evidence="5 10">Phosphoglycolate phosphatase</fullName>
        <shortName evidence="10">PGP</shortName>
        <shortName evidence="10">PGPase</shortName>
        <ecNumber evidence="5 10">3.1.3.18</ecNumber>
    </recommendedName>
</protein>
<evidence type="ECO:0000256" key="8">
    <source>
        <dbReference type="ARBA" id="ARBA00022842"/>
    </source>
</evidence>